<comment type="caution">
    <text evidence="5">The sequence shown here is derived from an EMBL/GenBank/DDBJ whole genome shotgun (WGS) entry which is preliminary data.</text>
</comment>
<dbReference type="InterPro" id="IPR001647">
    <property type="entry name" value="HTH_TetR"/>
</dbReference>
<dbReference type="EMBL" id="JAMOIM010000007">
    <property type="protein sequence ID" value="MCW6508787.1"/>
    <property type="molecule type" value="Genomic_DNA"/>
</dbReference>
<reference evidence="5" key="1">
    <citation type="submission" date="2022-05" db="EMBL/GenBank/DDBJ databases">
        <authorList>
            <person name="Pankratov T."/>
        </authorList>
    </citation>
    <scope>NUCLEOTIDE SEQUENCE</scope>
    <source>
        <strain evidence="5">BP6-180914</strain>
    </source>
</reference>
<dbReference type="SUPFAM" id="SSF46689">
    <property type="entry name" value="Homeodomain-like"/>
    <property type="match status" value="1"/>
</dbReference>
<evidence type="ECO:0000256" key="2">
    <source>
        <dbReference type="PROSITE-ProRule" id="PRU00335"/>
    </source>
</evidence>
<dbReference type="PANTHER" id="PTHR30055:SF223">
    <property type="entry name" value="HTH-TYPE TRANSCRIPTIONAL REGULATOR UIDR"/>
    <property type="match status" value="1"/>
</dbReference>
<organism evidence="5 6">
    <name type="scientific">Lichenifustis flavocetrariae</name>
    <dbReference type="NCBI Taxonomy" id="2949735"/>
    <lineage>
        <taxon>Bacteria</taxon>
        <taxon>Pseudomonadati</taxon>
        <taxon>Pseudomonadota</taxon>
        <taxon>Alphaproteobacteria</taxon>
        <taxon>Hyphomicrobiales</taxon>
        <taxon>Lichenihabitantaceae</taxon>
        <taxon>Lichenifustis</taxon>
    </lineage>
</organism>
<evidence type="ECO:0000313" key="5">
    <source>
        <dbReference type="EMBL" id="MCW6508787.1"/>
    </source>
</evidence>
<protein>
    <submittedName>
        <fullName evidence="5">TetR/AcrR family transcriptional regulator</fullName>
    </submittedName>
</protein>
<evidence type="ECO:0000256" key="1">
    <source>
        <dbReference type="ARBA" id="ARBA00023125"/>
    </source>
</evidence>
<dbReference type="PRINTS" id="PR00455">
    <property type="entry name" value="HTHTETR"/>
</dbReference>
<dbReference type="GO" id="GO:0000976">
    <property type="term" value="F:transcription cis-regulatory region binding"/>
    <property type="evidence" value="ECO:0007669"/>
    <property type="project" value="TreeGrafter"/>
</dbReference>
<keyword evidence="1 2" id="KW-0238">DNA-binding</keyword>
<dbReference type="Pfam" id="PF00440">
    <property type="entry name" value="TetR_N"/>
    <property type="match status" value="1"/>
</dbReference>
<dbReference type="Proteomes" id="UP001165667">
    <property type="component" value="Unassembled WGS sequence"/>
</dbReference>
<dbReference type="InterPro" id="IPR050109">
    <property type="entry name" value="HTH-type_TetR-like_transc_reg"/>
</dbReference>
<dbReference type="Pfam" id="PF14246">
    <property type="entry name" value="TetR_C_7"/>
    <property type="match status" value="1"/>
</dbReference>
<dbReference type="AlphaFoldDB" id="A0AA41Z3W1"/>
<dbReference type="PROSITE" id="PS50977">
    <property type="entry name" value="HTH_TETR_2"/>
    <property type="match status" value="1"/>
</dbReference>
<dbReference type="InterPro" id="IPR039536">
    <property type="entry name" value="TetR_C_Proteobacteria"/>
</dbReference>
<gene>
    <name evidence="5" type="ORF">M8523_12235</name>
</gene>
<dbReference type="InterPro" id="IPR009057">
    <property type="entry name" value="Homeodomain-like_sf"/>
</dbReference>
<proteinExistence type="predicted"/>
<evidence type="ECO:0000313" key="6">
    <source>
        <dbReference type="Proteomes" id="UP001165667"/>
    </source>
</evidence>
<feature type="DNA-binding region" description="H-T-H motif" evidence="2">
    <location>
        <begin position="46"/>
        <end position="65"/>
    </location>
</feature>
<sequence>MVSMNVMDSTRRPRGRPQARPDAETRHVIAEAARAEFMANGYASTGMDAVAKRAGVSKKTLYRLVPTKAALFKASVADRIDSFLLAVDPDILALLDIEAGIERILHEFGRLTLAVDTIAIQRLVLAESDRFPDLATDFYAAAIVATHTNMTRYLTRMRDEGALVLDDPHVAAGMLRGMMIMEPQRAAMLGQRGAPTESEIAARATACARLFLHGCRP</sequence>
<name>A0AA41Z3W1_9HYPH</name>
<keyword evidence="6" id="KW-1185">Reference proteome</keyword>
<evidence type="ECO:0000256" key="3">
    <source>
        <dbReference type="SAM" id="MobiDB-lite"/>
    </source>
</evidence>
<dbReference type="GO" id="GO:0003700">
    <property type="term" value="F:DNA-binding transcription factor activity"/>
    <property type="evidence" value="ECO:0007669"/>
    <property type="project" value="TreeGrafter"/>
</dbReference>
<evidence type="ECO:0000259" key="4">
    <source>
        <dbReference type="PROSITE" id="PS50977"/>
    </source>
</evidence>
<dbReference type="Gene3D" id="1.10.357.10">
    <property type="entry name" value="Tetracycline Repressor, domain 2"/>
    <property type="match status" value="1"/>
</dbReference>
<feature type="domain" description="HTH tetR-type" evidence="4">
    <location>
        <begin position="23"/>
        <end position="83"/>
    </location>
</feature>
<feature type="region of interest" description="Disordered" evidence="3">
    <location>
        <begin position="1"/>
        <end position="23"/>
    </location>
</feature>
<accession>A0AA41Z3W1</accession>
<dbReference type="PANTHER" id="PTHR30055">
    <property type="entry name" value="HTH-TYPE TRANSCRIPTIONAL REGULATOR RUTR"/>
    <property type="match status" value="1"/>
</dbReference>